<proteinExistence type="predicted"/>
<dbReference type="Proteomes" id="UP001208131">
    <property type="component" value="Unassembled WGS sequence"/>
</dbReference>
<evidence type="ECO:0000313" key="1">
    <source>
        <dbReference type="EMBL" id="MCU6707056.1"/>
    </source>
</evidence>
<organism evidence="1 2">
    <name type="scientific">Hominimerdicola aceti</name>
    <dbReference type="NCBI Taxonomy" id="2981726"/>
    <lineage>
        <taxon>Bacteria</taxon>
        <taxon>Bacillati</taxon>
        <taxon>Bacillota</taxon>
        <taxon>Clostridia</taxon>
        <taxon>Eubacteriales</taxon>
        <taxon>Oscillospiraceae</taxon>
        <taxon>Hominimerdicola</taxon>
    </lineage>
</organism>
<reference evidence="1 2" key="1">
    <citation type="journal article" date="2021" name="ISME Commun">
        <title>Automated analysis of genomic sequences facilitates high-throughput and comprehensive description of bacteria.</title>
        <authorList>
            <person name="Hitch T.C.A."/>
        </authorList>
    </citation>
    <scope>NUCLEOTIDE SEQUENCE [LARGE SCALE GENOMIC DNA]</scope>
    <source>
        <strain evidence="1 2">Sanger_31</strain>
    </source>
</reference>
<name>A0AAE3LNV2_9FIRM</name>
<dbReference type="EMBL" id="JAOQJZ010000029">
    <property type="protein sequence ID" value="MCU6707056.1"/>
    <property type="molecule type" value="Genomic_DNA"/>
</dbReference>
<sequence length="68" mass="7905">MEINVSENKRIVEIWLTNQEQEDDSISEFVQNTADKYSDKKYKVAVFMSGDNDLFDCTEGLIEHNLCL</sequence>
<comment type="caution">
    <text evidence="1">The sequence shown here is derived from an EMBL/GenBank/DDBJ whole genome shotgun (WGS) entry which is preliminary data.</text>
</comment>
<dbReference type="AlphaFoldDB" id="A0AAE3LNV2"/>
<accession>A0AAE3LNV2</accession>
<gene>
    <name evidence="1" type="ORF">OCV57_14175</name>
</gene>
<keyword evidence="2" id="KW-1185">Reference proteome</keyword>
<protein>
    <submittedName>
        <fullName evidence="1">Uncharacterized protein</fullName>
    </submittedName>
</protein>
<dbReference type="RefSeq" id="WP_041337442.1">
    <property type="nucleotide sequence ID" value="NZ_JAOQJZ010000029.1"/>
</dbReference>
<evidence type="ECO:0000313" key="2">
    <source>
        <dbReference type="Proteomes" id="UP001208131"/>
    </source>
</evidence>